<evidence type="ECO:0000313" key="2">
    <source>
        <dbReference type="Proteomes" id="UP000886653"/>
    </source>
</evidence>
<dbReference type="EMBL" id="MU167477">
    <property type="protein sequence ID" value="KAG0140090.1"/>
    <property type="molecule type" value="Genomic_DNA"/>
</dbReference>
<dbReference type="AlphaFoldDB" id="A0A9P6NA37"/>
<reference evidence="1" key="1">
    <citation type="submission" date="2013-11" db="EMBL/GenBank/DDBJ databases">
        <title>Genome sequence of the fusiform rust pathogen reveals effectors for host alternation and coevolution with pine.</title>
        <authorList>
            <consortium name="DOE Joint Genome Institute"/>
            <person name="Smith K."/>
            <person name="Pendleton A."/>
            <person name="Kubisiak T."/>
            <person name="Anderson C."/>
            <person name="Salamov A."/>
            <person name="Aerts A."/>
            <person name="Riley R."/>
            <person name="Clum A."/>
            <person name="Lindquist E."/>
            <person name="Ence D."/>
            <person name="Campbell M."/>
            <person name="Kronenberg Z."/>
            <person name="Feau N."/>
            <person name="Dhillon B."/>
            <person name="Hamelin R."/>
            <person name="Burleigh J."/>
            <person name="Smith J."/>
            <person name="Yandell M."/>
            <person name="Nelson C."/>
            <person name="Grigoriev I."/>
            <person name="Davis J."/>
        </authorList>
    </citation>
    <scope>NUCLEOTIDE SEQUENCE</scope>
    <source>
        <strain evidence="1">G11</strain>
    </source>
</reference>
<keyword evidence="2" id="KW-1185">Reference proteome</keyword>
<proteinExistence type="predicted"/>
<name>A0A9P6NA37_9BASI</name>
<protein>
    <submittedName>
        <fullName evidence="1">Uncharacterized protein</fullName>
    </submittedName>
</protein>
<sequence>MIKEHFERCVKRSKAFRNKLITSHVPGKNYPPMAIVAGNRVRTVKGTVLSEASANKFVEEGYRSLVFDWGDGVVLWESAVGIPGGWGSEVVRS</sequence>
<accession>A0A9P6NA37</accession>
<organism evidence="1 2">
    <name type="scientific">Cronartium quercuum f. sp. fusiforme G11</name>
    <dbReference type="NCBI Taxonomy" id="708437"/>
    <lineage>
        <taxon>Eukaryota</taxon>
        <taxon>Fungi</taxon>
        <taxon>Dikarya</taxon>
        <taxon>Basidiomycota</taxon>
        <taxon>Pucciniomycotina</taxon>
        <taxon>Pucciniomycetes</taxon>
        <taxon>Pucciniales</taxon>
        <taxon>Coleosporiaceae</taxon>
        <taxon>Cronartium</taxon>
    </lineage>
</organism>
<dbReference type="Proteomes" id="UP000886653">
    <property type="component" value="Unassembled WGS sequence"/>
</dbReference>
<evidence type="ECO:0000313" key="1">
    <source>
        <dbReference type="EMBL" id="KAG0140090.1"/>
    </source>
</evidence>
<gene>
    <name evidence="1" type="ORF">CROQUDRAFT_53786</name>
</gene>
<dbReference type="OrthoDB" id="10250441at2759"/>
<comment type="caution">
    <text evidence="1">The sequence shown here is derived from an EMBL/GenBank/DDBJ whole genome shotgun (WGS) entry which is preliminary data.</text>
</comment>